<organism evidence="1 2">
    <name type="scientific">Alicyclobacillus dauci</name>
    <dbReference type="NCBI Taxonomy" id="1475485"/>
    <lineage>
        <taxon>Bacteria</taxon>
        <taxon>Bacillati</taxon>
        <taxon>Bacillota</taxon>
        <taxon>Bacilli</taxon>
        <taxon>Bacillales</taxon>
        <taxon>Alicyclobacillaceae</taxon>
        <taxon>Alicyclobacillus</taxon>
    </lineage>
</organism>
<dbReference type="RefSeq" id="WP_268042899.1">
    <property type="nucleotide sequence ID" value="NZ_CP104064.1"/>
</dbReference>
<keyword evidence="2" id="KW-1185">Reference proteome</keyword>
<proteinExistence type="predicted"/>
<accession>A0ABY6YZS2</accession>
<dbReference type="Proteomes" id="UP001164803">
    <property type="component" value="Chromosome"/>
</dbReference>
<gene>
    <name evidence="1" type="ORF">NZD86_15200</name>
</gene>
<name>A0ABY6YZS2_9BACL</name>
<dbReference type="EMBL" id="CP104064">
    <property type="protein sequence ID" value="WAH35616.1"/>
    <property type="molecule type" value="Genomic_DNA"/>
</dbReference>
<evidence type="ECO:0000313" key="1">
    <source>
        <dbReference type="EMBL" id="WAH35616.1"/>
    </source>
</evidence>
<sequence length="79" mass="9390">MWQRAKRYLEEKRPVYEGIDIDQLIHDIDHVFNTVPTDWRNKTVPPLAIQQLELPSVDIHILDTSVRHILPDWIPQPLD</sequence>
<protein>
    <submittedName>
        <fullName evidence="1">Uncharacterized protein</fullName>
    </submittedName>
</protein>
<reference evidence="1" key="1">
    <citation type="submission" date="2022-08" db="EMBL/GenBank/DDBJ databases">
        <title>Alicyclobacillus dauci DSM2870, complete genome.</title>
        <authorList>
            <person name="Wang Q."/>
            <person name="Cai R."/>
            <person name="Wang Z."/>
        </authorList>
    </citation>
    <scope>NUCLEOTIDE SEQUENCE</scope>
    <source>
        <strain evidence="1">DSM 28700</strain>
    </source>
</reference>
<evidence type="ECO:0000313" key="2">
    <source>
        <dbReference type="Proteomes" id="UP001164803"/>
    </source>
</evidence>